<dbReference type="GO" id="GO:0008142">
    <property type="term" value="F:oxysterol binding"/>
    <property type="evidence" value="ECO:0007669"/>
    <property type="project" value="TreeGrafter"/>
</dbReference>
<evidence type="ECO:0000256" key="1">
    <source>
        <dbReference type="ARBA" id="ARBA00008842"/>
    </source>
</evidence>
<evidence type="ECO:0000256" key="2">
    <source>
        <dbReference type="RuleBase" id="RU003844"/>
    </source>
</evidence>
<dbReference type="PROSITE" id="PS01013">
    <property type="entry name" value="OSBP"/>
    <property type="match status" value="1"/>
</dbReference>
<dbReference type="AlphaFoldDB" id="W6MW90"/>
<dbReference type="GeneID" id="34520414"/>
<dbReference type="Gene3D" id="6.10.250.1430">
    <property type="match status" value="1"/>
</dbReference>
<dbReference type="HOGENOM" id="CLU_012334_0_0_1"/>
<comment type="similarity">
    <text evidence="1 2">Belongs to the OSBP family.</text>
</comment>
<dbReference type="GO" id="GO:0005829">
    <property type="term" value="C:cytosol"/>
    <property type="evidence" value="ECO:0007669"/>
    <property type="project" value="TreeGrafter"/>
</dbReference>
<dbReference type="Pfam" id="PF01237">
    <property type="entry name" value="Oxysterol_BP"/>
    <property type="match status" value="1"/>
</dbReference>
<dbReference type="Proteomes" id="UP000019384">
    <property type="component" value="Unassembled WGS sequence"/>
</dbReference>
<dbReference type="Gene3D" id="3.30.70.3490">
    <property type="match status" value="1"/>
</dbReference>
<dbReference type="STRING" id="1382522.W6MW90"/>
<dbReference type="EMBL" id="HG793127">
    <property type="protein sequence ID" value="CDK27030.1"/>
    <property type="molecule type" value="Genomic_DNA"/>
</dbReference>
<protein>
    <recommendedName>
        <fullName evidence="5">Oxysterol-binding protein</fullName>
    </recommendedName>
</protein>
<evidence type="ECO:0008006" key="5">
    <source>
        <dbReference type="Google" id="ProtNLM"/>
    </source>
</evidence>
<dbReference type="OrthoDB" id="14833at2759"/>
<dbReference type="RefSeq" id="XP_022459026.1">
    <property type="nucleotide sequence ID" value="XM_022603308.1"/>
</dbReference>
<dbReference type="Gene3D" id="2.40.160.120">
    <property type="match status" value="1"/>
</dbReference>
<dbReference type="FunFam" id="2.40.160.120:FF:000010">
    <property type="entry name" value="Oxysterol-binding protein homolog 4"/>
    <property type="match status" value="1"/>
</dbReference>
<dbReference type="Gene3D" id="1.10.287.2720">
    <property type="match status" value="1"/>
</dbReference>
<gene>
    <name evidence="3" type="ORF">KUCA_T00003007001</name>
</gene>
<keyword evidence="4" id="KW-1185">Reference proteome</keyword>
<dbReference type="GO" id="GO:0016020">
    <property type="term" value="C:membrane"/>
    <property type="evidence" value="ECO:0007669"/>
    <property type="project" value="TreeGrafter"/>
</dbReference>
<dbReference type="GO" id="GO:0120009">
    <property type="term" value="P:intermembrane lipid transfer"/>
    <property type="evidence" value="ECO:0007669"/>
    <property type="project" value="UniProtKB-ARBA"/>
</dbReference>
<dbReference type="InterPro" id="IPR018494">
    <property type="entry name" value="Oxysterol-bd_CS"/>
</dbReference>
<proteinExistence type="inferred from homology"/>
<reference evidence="3" key="1">
    <citation type="submission" date="2013-12" db="EMBL/GenBank/DDBJ databases">
        <authorList>
            <person name="Genoscope - CEA"/>
        </authorList>
    </citation>
    <scope>NUCLEOTIDE SEQUENCE</scope>
    <source>
        <strain evidence="3">CBS 1993</strain>
    </source>
</reference>
<dbReference type="PANTHER" id="PTHR10972:SF184">
    <property type="entry name" value="OXYSTEROL-BINDING PROTEIN HOMOLOG 4-RELATED"/>
    <property type="match status" value="1"/>
</dbReference>
<evidence type="ECO:0000313" key="3">
    <source>
        <dbReference type="EMBL" id="CDK27030.1"/>
    </source>
</evidence>
<dbReference type="InterPro" id="IPR037239">
    <property type="entry name" value="OSBP_sf"/>
</dbReference>
<reference evidence="3" key="2">
    <citation type="submission" date="2014-02" db="EMBL/GenBank/DDBJ databases">
        <title>Complete DNA sequence of /Kuraishia capsulata/ illustrates novel genomic features among budding yeasts (/Saccharomycotina/).</title>
        <authorList>
            <person name="Morales L."/>
            <person name="Noel B."/>
            <person name="Porcel B."/>
            <person name="Marcet-Houben M."/>
            <person name="Hullo M-F."/>
            <person name="Sacerdot C."/>
            <person name="Tekaia F."/>
            <person name="Leh-Louis V."/>
            <person name="Despons L."/>
            <person name="Khanna V."/>
            <person name="Aury J-M."/>
            <person name="Barbe V."/>
            <person name="Couloux A."/>
            <person name="Labadie K."/>
            <person name="Pelletier E."/>
            <person name="Souciet J-L."/>
            <person name="Boekhout T."/>
            <person name="Gabaldon T."/>
            <person name="Wincker P."/>
            <person name="Dujon B."/>
        </authorList>
    </citation>
    <scope>NUCLEOTIDE SEQUENCE</scope>
    <source>
        <strain evidence="3">CBS 1993</strain>
    </source>
</reference>
<name>W6MW90_9ASCO</name>
<dbReference type="InterPro" id="IPR000648">
    <property type="entry name" value="Oxysterol-bd"/>
</dbReference>
<dbReference type="PANTHER" id="PTHR10972">
    <property type="entry name" value="OXYSTEROL-BINDING PROTEIN-RELATED"/>
    <property type="match status" value="1"/>
</dbReference>
<accession>W6MW90</accession>
<organism evidence="3 4">
    <name type="scientific">Kuraishia capsulata CBS 1993</name>
    <dbReference type="NCBI Taxonomy" id="1382522"/>
    <lineage>
        <taxon>Eukaryota</taxon>
        <taxon>Fungi</taxon>
        <taxon>Dikarya</taxon>
        <taxon>Ascomycota</taxon>
        <taxon>Saccharomycotina</taxon>
        <taxon>Pichiomycetes</taxon>
        <taxon>Pichiales</taxon>
        <taxon>Pichiaceae</taxon>
        <taxon>Kuraishia</taxon>
    </lineage>
</organism>
<evidence type="ECO:0000313" key="4">
    <source>
        <dbReference type="Proteomes" id="UP000019384"/>
    </source>
</evidence>
<sequence length="429" mass="47580">MSSVASASTWTTFIKSIASYNGDLSSLTAPPFIVSPVSQVEYSQYWAEHTDLLLAPNFITGEDEDEVALERMVAVVKWFISTLRSQYCTRNETMGGEKKPLNPFLGEIFVGKWVDESEDKRLGETVLVSEQVSHHPPVTGYAVINDQNKTLLQGYNKVTAYMSSTALNVKQFGHAILDFQKLEEQYLITLPQLHIEGIFAFSPFVELDGKSYIQSSTGYLAVIEYSGRGYFSGKKNSFKARIFRDKASSGDKENAICTISGQWSGVSGISGGPKRPSVKGGDDIFFDAHSTEPQHLVVKPIQEQHHLESRRAWQSVAAAVKEGNYDLIVQEKSKLENEQRALRRAEADSGTEWDVRWFDIVDLEDTADLVASGKPQDPLVSLAQVASLSTKNVTSGTAKGDKDDLKTEVGSKHWRFNTEKFAAETEVKV</sequence>
<dbReference type="SUPFAM" id="SSF144000">
    <property type="entry name" value="Oxysterol-binding protein-like"/>
    <property type="match status" value="1"/>
</dbReference>